<evidence type="ECO:0000256" key="2">
    <source>
        <dbReference type="ARBA" id="ARBA00022525"/>
    </source>
</evidence>
<name>A0A8B7ZLD3_ACAPL</name>
<reference evidence="10" key="1">
    <citation type="submission" date="2025-08" db="UniProtKB">
        <authorList>
            <consortium name="RefSeq"/>
        </authorList>
    </citation>
    <scope>IDENTIFICATION</scope>
</reference>
<evidence type="ECO:0000259" key="8">
    <source>
        <dbReference type="PROSITE" id="PS50871"/>
    </source>
</evidence>
<feature type="chain" id="PRO_5034819909" evidence="7">
    <location>
        <begin position="24"/>
        <end position="567"/>
    </location>
</feature>
<dbReference type="Pfam" id="PF00386">
    <property type="entry name" value="C1q"/>
    <property type="match status" value="2"/>
</dbReference>
<feature type="signal peptide" evidence="7">
    <location>
        <begin position="1"/>
        <end position="23"/>
    </location>
</feature>
<evidence type="ECO:0000256" key="7">
    <source>
        <dbReference type="SAM" id="SignalP"/>
    </source>
</evidence>
<protein>
    <submittedName>
        <fullName evidence="10">Uncharacterized protein LOC110987437</fullName>
    </submittedName>
</protein>
<dbReference type="InterPro" id="IPR008983">
    <property type="entry name" value="Tumour_necrosis_fac-like_dom"/>
</dbReference>
<feature type="compositionally biased region" description="Basic and acidic residues" evidence="5">
    <location>
        <begin position="387"/>
        <end position="396"/>
    </location>
</feature>
<evidence type="ECO:0000313" key="9">
    <source>
        <dbReference type="Proteomes" id="UP000694845"/>
    </source>
</evidence>
<sequence>MQMCLTTILSFAILLGNSIKLQAHITGPVPTDSDGPVSQLCPVCCQQGPAGTPGIPGLPGSPGLYGPSGSKGDAGEPGKKGEIGPVGPMGQQGIPGKIGPKGDNGMGLPGETGRRGLPGFVGPTGEAGVKGQKGEPGEAPNDTAYRVAFTARRMTDSDTSTSYGTRLAFEETGLLLEGTSFDLATGTFTCNVPGIYMFMFSLCKDRSVDELDVQLRKNGDPIISGASINQSNHDQVSGSTVVVLEQGDTVYLTMYGRVHSNRGNYVTFSGFLLAELFFNYLHLTMASPSTFLFFYFAPVIFFVCSLDIFYYILQMQMCLTTILSFAILLGNSIKLQAHIAGPVPTYSDGPGSQVCPVCCQQGPAGTPGIPGLPGSQGLYGPAGSKGDPGEPGHKGEMGPIGTVGERGVPGNPGAAGVKGQKGEPGDIPENSGHQVAFTVTRTTASEISTSDDTRLPFQQIQTLLPGTSFDLATGTFTCNVPGTYVFMFSVLKDSSSSYIRVHVRKNNDMVVAGYSGSSSQYEQVSGSAVLVLQQGDTVHLTFNGKAFSNPTYQYWYTSFSGFLLYAQ</sequence>
<feature type="region of interest" description="Disordered" evidence="5">
    <location>
        <begin position="52"/>
        <end position="92"/>
    </location>
</feature>
<evidence type="ECO:0000256" key="3">
    <source>
        <dbReference type="ARBA" id="ARBA00022729"/>
    </source>
</evidence>
<dbReference type="SMART" id="SM00110">
    <property type="entry name" value="C1Q"/>
    <property type="match status" value="2"/>
</dbReference>
<dbReference type="Proteomes" id="UP000694845">
    <property type="component" value="Unplaced"/>
</dbReference>
<dbReference type="InterPro" id="IPR008160">
    <property type="entry name" value="Collagen"/>
</dbReference>
<dbReference type="GO" id="GO:0005576">
    <property type="term" value="C:extracellular region"/>
    <property type="evidence" value="ECO:0007669"/>
    <property type="project" value="UniProtKB-SubCell"/>
</dbReference>
<dbReference type="KEGG" id="aplc:110987437"/>
<feature type="compositionally biased region" description="Basic and acidic residues" evidence="5">
    <location>
        <begin position="73"/>
        <end position="82"/>
    </location>
</feature>
<keyword evidence="2" id="KW-0964">Secreted</keyword>
<dbReference type="OrthoDB" id="5875591at2759"/>
<evidence type="ECO:0000256" key="4">
    <source>
        <dbReference type="ARBA" id="ARBA00023119"/>
    </source>
</evidence>
<dbReference type="PANTHER" id="PTHR15427:SF52">
    <property type="entry name" value="C1Q DOMAIN-CONTAINING PROTEIN"/>
    <property type="match status" value="1"/>
</dbReference>
<evidence type="ECO:0000256" key="6">
    <source>
        <dbReference type="SAM" id="Phobius"/>
    </source>
</evidence>
<gene>
    <name evidence="10" type="primary">LOC110987437</name>
</gene>
<dbReference type="InterPro" id="IPR050392">
    <property type="entry name" value="Collagen/C1q_domain"/>
</dbReference>
<keyword evidence="6" id="KW-0472">Membrane</keyword>
<feature type="domain" description="C1q" evidence="8">
    <location>
        <begin position="142"/>
        <end position="279"/>
    </location>
</feature>
<evidence type="ECO:0000256" key="5">
    <source>
        <dbReference type="SAM" id="MobiDB-lite"/>
    </source>
</evidence>
<dbReference type="AlphaFoldDB" id="A0A8B7ZLD3"/>
<feature type="transmembrane region" description="Helical" evidence="6">
    <location>
        <begin position="263"/>
        <end position="281"/>
    </location>
</feature>
<feature type="domain" description="C1q" evidence="8">
    <location>
        <begin position="430"/>
        <end position="567"/>
    </location>
</feature>
<organism evidence="9 10">
    <name type="scientific">Acanthaster planci</name>
    <name type="common">Crown-of-thorns starfish</name>
    <dbReference type="NCBI Taxonomy" id="133434"/>
    <lineage>
        <taxon>Eukaryota</taxon>
        <taxon>Metazoa</taxon>
        <taxon>Echinodermata</taxon>
        <taxon>Eleutherozoa</taxon>
        <taxon>Asterozoa</taxon>
        <taxon>Asteroidea</taxon>
        <taxon>Valvatacea</taxon>
        <taxon>Valvatida</taxon>
        <taxon>Acanthasteridae</taxon>
        <taxon>Acanthaster</taxon>
    </lineage>
</organism>
<keyword evidence="3 7" id="KW-0732">Signal</keyword>
<dbReference type="SUPFAM" id="SSF49842">
    <property type="entry name" value="TNF-like"/>
    <property type="match status" value="2"/>
</dbReference>
<dbReference type="OMA" id="QMCLTTI"/>
<dbReference type="GeneID" id="110987437"/>
<proteinExistence type="predicted"/>
<feature type="compositionally biased region" description="Low complexity" evidence="5">
    <location>
        <begin position="61"/>
        <end position="71"/>
    </location>
</feature>
<dbReference type="InterPro" id="IPR001073">
    <property type="entry name" value="C1q_dom"/>
</dbReference>
<feature type="transmembrane region" description="Helical" evidence="6">
    <location>
        <begin position="293"/>
        <end position="313"/>
    </location>
</feature>
<feature type="region of interest" description="Disordered" evidence="5">
    <location>
        <begin position="370"/>
        <end position="432"/>
    </location>
</feature>
<accession>A0A8B7ZLD3</accession>
<keyword evidence="4" id="KW-0176">Collagen</keyword>
<evidence type="ECO:0000256" key="1">
    <source>
        <dbReference type="ARBA" id="ARBA00004613"/>
    </source>
</evidence>
<keyword evidence="6" id="KW-0812">Transmembrane</keyword>
<keyword evidence="9" id="KW-1185">Reference proteome</keyword>
<comment type="subcellular location">
    <subcellularLocation>
        <location evidence="1">Secreted</location>
    </subcellularLocation>
</comment>
<dbReference type="Pfam" id="PF01391">
    <property type="entry name" value="Collagen"/>
    <property type="match status" value="2"/>
</dbReference>
<dbReference type="Gene3D" id="2.60.120.40">
    <property type="match status" value="2"/>
</dbReference>
<dbReference type="PROSITE" id="PS50871">
    <property type="entry name" value="C1Q"/>
    <property type="match status" value="2"/>
</dbReference>
<dbReference type="RefSeq" id="XP_022105862.1">
    <property type="nucleotide sequence ID" value="XM_022250170.1"/>
</dbReference>
<keyword evidence="6" id="KW-1133">Transmembrane helix</keyword>
<dbReference type="PRINTS" id="PR00007">
    <property type="entry name" value="COMPLEMNTC1Q"/>
</dbReference>
<dbReference type="PANTHER" id="PTHR15427">
    <property type="entry name" value="EMILIN ELASTIN MICROFIBRIL INTERFACE-LOCATED PROTEIN ELASTIN MICROFIBRIL INTERFACER"/>
    <property type="match status" value="1"/>
</dbReference>
<evidence type="ECO:0000313" key="10">
    <source>
        <dbReference type="RefSeq" id="XP_022105862.1"/>
    </source>
</evidence>